<dbReference type="CDD" id="cd00672">
    <property type="entry name" value="CysRS_core"/>
    <property type="match status" value="1"/>
</dbReference>
<comment type="cofactor">
    <cofactor evidence="9">
        <name>Zn(2+)</name>
        <dbReference type="ChEBI" id="CHEBI:29105"/>
    </cofactor>
    <text evidence="9">Binds 1 zinc ion per subunit.</text>
</comment>
<evidence type="ECO:0000313" key="12">
    <source>
        <dbReference type="Proteomes" id="UP000177383"/>
    </source>
</evidence>
<feature type="binding site" evidence="9">
    <location>
        <position position="28"/>
    </location>
    <ligand>
        <name>Zn(2+)</name>
        <dbReference type="ChEBI" id="CHEBI:29105"/>
    </ligand>
</feature>
<feature type="binding site" evidence="9">
    <location>
        <position position="241"/>
    </location>
    <ligand>
        <name>Zn(2+)</name>
        <dbReference type="ChEBI" id="CHEBI:29105"/>
    </ligand>
</feature>
<keyword evidence="4 9" id="KW-0547">Nucleotide-binding</keyword>
<keyword evidence="3 9" id="KW-0479">Metal-binding</keyword>
<evidence type="ECO:0000313" key="11">
    <source>
        <dbReference type="EMBL" id="OGG12935.1"/>
    </source>
</evidence>
<feature type="binding site" evidence="9">
    <location>
        <position position="237"/>
    </location>
    <ligand>
        <name>Zn(2+)</name>
        <dbReference type="ChEBI" id="CHEBI:29105"/>
    </ligand>
</feature>
<dbReference type="PANTHER" id="PTHR10890">
    <property type="entry name" value="CYSTEINYL-TRNA SYNTHETASE"/>
    <property type="match status" value="1"/>
</dbReference>
<dbReference type="NCBIfam" id="TIGR00435">
    <property type="entry name" value="cysS"/>
    <property type="match status" value="1"/>
</dbReference>
<evidence type="ECO:0000256" key="9">
    <source>
        <dbReference type="HAMAP-Rule" id="MF_00041"/>
    </source>
</evidence>
<keyword evidence="8 9" id="KW-0030">Aminoacyl-tRNA synthetase</keyword>
<evidence type="ECO:0000256" key="1">
    <source>
        <dbReference type="ARBA" id="ARBA00011245"/>
    </source>
</evidence>
<dbReference type="GO" id="GO:0005829">
    <property type="term" value="C:cytosol"/>
    <property type="evidence" value="ECO:0007669"/>
    <property type="project" value="TreeGrafter"/>
</dbReference>
<feature type="short sequence motif" description="'KMSKS' region" evidence="9">
    <location>
        <begin position="270"/>
        <end position="274"/>
    </location>
</feature>
<comment type="subunit">
    <text evidence="1 9">Monomer.</text>
</comment>
<dbReference type="PRINTS" id="PR00983">
    <property type="entry name" value="TRNASYNTHCYS"/>
</dbReference>
<gene>
    <name evidence="9" type="primary">cysS</name>
    <name evidence="11" type="ORF">A2773_01870</name>
</gene>
<feature type="binding site" evidence="9">
    <location>
        <position position="212"/>
    </location>
    <ligand>
        <name>Zn(2+)</name>
        <dbReference type="ChEBI" id="CHEBI:29105"/>
    </ligand>
</feature>
<dbReference type="InterPro" id="IPR014729">
    <property type="entry name" value="Rossmann-like_a/b/a_fold"/>
</dbReference>
<dbReference type="GO" id="GO:0008270">
    <property type="term" value="F:zinc ion binding"/>
    <property type="evidence" value="ECO:0007669"/>
    <property type="project" value="UniProtKB-UniRule"/>
</dbReference>
<comment type="similarity">
    <text evidence="9">Belongs to the class-I aminoacyl-tRNA synthetase family.</text>
</comment>
<evidence type="ECO:0000256" key="5">
    <source>
        <dbReference type="ARBA" id="ARBA00022833"/>
    </source>
</evidence>
<dbReference type="PANTHER" id="PTHR10890:SF3">
    <property type="entry name" value="CYSTEINE--TRNA LIGASE, CYTOPLASMIC"/>
    <property type="match status" value="1"/>
</dbReference>
<dbReference type="GO" id="GO:0004817">
    <property type="term" value="F:cysteine-tRNA ligase activity"/>
    <property type="evidence" value="ECO:0007669"/>
    <property type="project" value="UniProtKB-UniRule"/>
</dbReference>
<dbReference type="AlphaFoldDB" id="A0A1F5ZKT8"/>
<dbReference type="HAMAP" id="MF_00041">
    <property type="entry name" value="Cys_tRNA_synth"/>
    <property type="match status" value="1"/>
</dbReference>
<evidence type="ECO:0000256" key="7">
    <source>
        <dbReference type="ARBA" id="ARBA00022917"/>
    </source>
</evidence>
<evidence type="ECO:0000256" key="3">
    <source>
        <dbReference type="ARBA" id="ARBA00022723"/>
    </source>
</evidence>
<feature type="binding site" evidence="9">
    <location>
        <position position="273"/>
    </location>
    <ligand>
        <name>ATP</name>
        <dbReference type="ChEBI" id="CHEBI:30616"/>
    </ligand>
</feature>
<sequence>MLKFYNSLTKELETFVPEKDKTVKIYVCGITPYDTTHLGHAATYVFFDVLVRYLTYIGYKVDYTQNVTDIDDDLLKRAKKVGQNWKDLGDFWTDNFLSDMKNLNVLPPTHFVRATSAIDVIVEMITRFLKEGVAYKNKGNVYFDTAKYPEYGKLSHYSQKYMERLLCERGGNPYDRNKRNPLDFILWQKAEGDEPEWAAPFGPGRPGWHIECSAMVYKYLGERIDIHGGGRDLIYPHHESEIAQSESFTGKKPYVKYWLHTGMLRYKGEKMSKSIGNLVLVGDLLKLYSAKSIRFLLLSHNFQYPWEFTQNKIKRADILMDKLCEIITNNRKVNKGRIVKALRDQFITLMDNNMDLAGVLRFIETTVKKLDKKNSGSAADISYTLSEICQVLGFTFED</sequence>
<organism evidence="11 12">
    <name type="scientific">Candidatus Gottesmanbacteria bacterium RIFCSPHIGHO2_01_FULL_39_10</name>
    <dbReference type="NCBI Taxonomy" id="1798375"/>
    <lineage>
        <taxon>Bacteria</taxon>
        <taxon>Candidatus Gottesmaniibacteriota</taxon>
    </lineage>
</organism>
<dbReference type="EC" id="6.1.1.16" evidence="9"/>
<keyword evidence="5 9" id="KW-0862">Zinc</keyword>
<dbReference type="STRING" id="1798375.A2773_01870"/>
<keyword evidence="7 9" id="KW-0648">Protein biosynthesis</keyword>
<dbReference type="GO" id="GO:0006423">
    <property type="term" value="P:cysteinyl-tRNA aminoacylation"/>
    <property type="evidence" value="ECO:0007669"/>
    <property type="project" value="UniProtKB-UniRule"/>
</dbReference>
<evidence type="ECO:0000256" key="6">
    <source>
        <dbReference type="ARBA" id="ARBA00022840"/>
    </source>
</evidence>
<dbReference type="GO" id="GO:0005524">
    <property type="term" value="F:ATP binding"/>
    <property type="evidence" value="ECO:0007669"/>
    <property type="project" value="UniProtKB-UniRule"/>
</dbReference>
<dbReference type="InterPro" id="IPR015803">
    <property type="entry name" value="Cys-tRNA-ligase"/>
</dbReference>
<name>A0A1F5ZKT8_9BACT</name>
<keyword evidence="6 9" id="KW-0067">ATP-binding</keyword>
<comment type="catalytic activity">
    <reaction evidence="9">
        <text>tRNA(Cys) + L-cysteine + ATP = L-cysteinyl-tRNA(Cys) + AMP + diphosphate</text>
        <dbReference type="Rhea" id="RHEA:17773"/>
        <dbReference type="Rhea" id="RHEA-COMP:9661"/>
        <dbReference type="Rhea" id="RHEA-COMP:9679"/>
        <dbReference type="ChEBI" id="CHEBI:30616"/>
        <dbReference type="ChEBI" id="CHEBI:33019"/>
        <dbReference type="ChEBI" id="CHEBI:35235"/>
        <dbReference type="ChEBI" id="CHEBI:78442"/>
        <dbReference type="ChEBI" id="CHEBI:78517"/>
        <dbReference type="ChEBI" id="CHEBI:456215"/>
        <dbReference type="EC" id="6.1.1.16"/>
    </reaction>
</comment>
<evidence type="ECO:0000259" key="10">
    <source>
        <dbReference type="Pfam" id="PF01406"/>
    </source>
</evidence>
<protein>
    <recommendedName>
        <fullName evidence="9">Cysteine--tRNA ligase</fullName>
        <ecNumber evidence="9">6.1.1.16</ecNumber>
    </recommendedName>
    <alternativeName>
        <fullName evidence="9">Cysteinyl-tRNA synthetase</fullName>
        <shortName evidence="9">CysRS</shortName>
    </alternativeName>
</protein>
<feature type="short sequence motif" description="'HIGH' region" evidence="9">
    <location>
        <begin position="30"/>
        <end position="40"/>
    </location>
</feature>
<proteinExistence type="inferred from homology"/>
<dbReference type="EMBL" id="MFJE01000068">
    <property type="protein sequence ID" value="OGG12935.1"/>
    <property type="molecule type" value="Genomic_DNA"/>
</dbReference>
<evidence type="ECO:0000256" key="4">
    <source>
        <dbReference type="ARBA" id="ARBA00022741"/>
    </source>
</evidence>
<keyword evidence="2 9" id="KW-0436">Ligase</keyword>
<evidence type="ECO:0000256" key="8">
    <source>
        <dbReference type="ARBA" id="ARBA00023146"/>
    </source>
</evidence>
<dbReference type="Pfam" id="PF01406">
    <property type="entry name" value="tRNA-synt_1e"/>
    <property type="match status" value="1"/>
</dbReference>
<accession>A0A1F5ZKT8</accession>
<dbReference type="SUPFAM" id="SSF52374">
    <property type="entry name" value="Nucleotidylyl transferase"/>
    <property type="match status" value="1"/>
</dbReference>
<keyword evidence="9" id="KW-0963">Cytoplasm</keyword>
<comment type="caution">
    <text evidence="11">The sequence shown here is derived from an EMBL/GenBank/DDBJ whole genome shotgun (WGS) entry which is preliminary data.</text>
</comment>
<reference evidence="11 12" key="1">
    <citation type="journal article" date="2016" name="Nat. Commun.">
        <title>Thousands of microbial genomes shed light on interconnected biogeochemical processes in an aquifer system.</title>
        <authorList>
            <person name="Anantharaman K."/>
            <person name="Brown C.T."/>
            <person name="Hug L.A."/>
            <person name="Sharon I."/>
            <person name="Castelle C.J."/>
            <person name="Probst A.J."/>
            <person name="Thomas B.C."/>
            <person name="Singh A."/>
            <person name="Wilkins M.J."/>
            <person name="Karaoz U."/>
            <person name="Brodie E.L."/>
            <person name="Williams K.H."/>
            <person name="Hubbard S.S."/>
            <person name="Banfield J.F."/>
        </authorList>
    </citation>
    <scope>NUCLEOTIDE SEQUENCE [LARGE SCALE GENOMIC DNA]</scope>
</reference>
<evidence type="ECO:0000256" key="2">
    <source>
        <dbReference type="ARBA" id="ARBA00022598"/>
    </source>
</evidence>
<dbReference type="InterPro" id="IPR032678">
    <property type="entry name" value="tRNA-synt_1_cat_dom"/>
</dbReference>
<feature type="domain" description="tRNA synthetases class I catalytic" evidence="10">
    <location>
        <begin position="15"/>
        <end position="316"/>
    </location>
</feature>
<comment type="subcellular location">
    <subcellularLocation>
        <location evidence="9">Cytoplasm</location>
    </subcellularLocation>
</comment>
<dbReference type="Proteomes" id="UP000177383">
    <property type="component" value="Unassembled WGS sequence"/>
</dbReference>
<dbReference type="InterPro" id="IPR024909">
    <property type="entry name" value="Cys-tRNA/MSH_ligase"/>
</dbReference>
<dbReference type="Gene3D" id="3.40.50.620">
    <property type="entry name" value="HUPs"/>
    <property type="match status" value="1"/>
</dbReference>